<feature type="domain" description="X8" evidence="11">
    <location>
        <begin position="383"/>
        <end position="447"/>
    </location>
</feature>
<evidence type="ECO:0000259" key="11">
    <source>
        <dbReference type="Pfam" id="PF07983"/>
    </source>
</evidence>
<comment type="caution">
    <text evidence="12">The sequence shown here is derived from an EMBL/GenBank/DDBJ whole genome shotgun (WGS) entry which is preliminary data.</text>
</comment>
<dbReference type="EMBL" id="JANBQB010000169">
    <property type="protein sequence ID" value="KAJ1980424.1"/>
    <property type="molecule type" value="Genomic_DNA"/>
</dbReference>
<feature type="signal peptide" evidence="10">
    <location>
        <begin position="1"/>
        <end position="25"/>
    </location>
</feature>
<evidence type="ECO:0000256" key="3">
    <source>
        <dbReference type="ARBA" id="ARBA00007528"/>
    </source>
</evidence>
<keyword evidence="5 10" id="KW-0732">Signal</keyword>
<evidence type="ECO:0000256" key="6">
    <source>
        <dbReference type="ARBA" id="ARBA00023136"/>
    </source>
</evidence>
<accession>A0A9W8B6H5</accession>
<keyword evidence="8" id="KW-0325">Glycoprotein</keyword>
<dbReference type="Gene3D" id="1.20.58.1040">
    <property type="match status" value="1"/>
</dbReference>
<evidence type="ECO:0000256" key="2">
    <source>
        <dbReference type="ARBA" id="ARBA00004589"/>
    </source>
</evidence>
<evidence type="ECO:0000256" key="4">
    <source>
        <dbReference type="ARBA" id="ARBA00022622"/>
    </source>
</evidence>
<dbReference type="SUPFAM" id="SSF51445">
    <property type="entry name" value="(Trans)glycosidases"/>
    <property type="match status" value="1"/>
</dbReference>
<sequence length="514" mass="57709">MRWNHWLTVSVVGLAVLQSPWSVIAGQLTIQGNRFFDAKSKEQYYIKGLIYQPNRTDERPWPDPLADSDACERDVTYFQDLGVNTIRVYETNNTADHTDCMQMLEDAGINVFLDLKAVDTNNPSYDSDLLTDFVDKIEAFRSFSNFVGVFAGNQVVTNNETTLAAVYNKALIRDVKAYITAQNLELVVGYADGSNPQTAENMLKYLNCGKKDDRVDFFAVNLHSWCGEDANFENSGFKDAIANMTDLNFPMVLGEFGCDQERPQSFGEVGALFGKEMVEVFSGGFASEYSEEGKNKTYGLVKIKARGVKTLDEFDILAEAYDNVKPKTVKFDEVKGSRKTSACPRVGPGWQSGQVLPKKPSPEACACLMDSFTCRIDLNSEEEPDLEDWQSAYEDLCPPRKCSEVFDDAANNIFGSWSMCPLDVKLSYALNRNYTSSKNNDEKKCKARHVETEEVKNPKTSNAKTCLKLRKDFVKEEKKEDSSTASGLSHELQYQSWKGWVAMTFAIAFAAFVF</sequence>
<keyword evidence="13" id="KW-1185">Reference proteome</keyword>
<evidence type="ECO:0000256" key="5">
    <source>
        <dbReference type="ARBA" id="ARBA00022729"/>
    </source>
</evidence>
<dbReference type="InterPro" id="IPR017853">
    <property type="entry name" value="GH"/>
</dbReference>
<dbReference type="InterPro" id="IPR012946">
    <property type="entry name" value="X8"/>
</dbReference>
<evidence type="ECO:0000256" key="7">
    <source>
        <dbReference type="ARBA" id="ARBA00023157"/>
    </source>
</evidence>
<keyword evidence="10" id="KW-0808">Transferase</keyword>
<keyword evidence="7" id="KW-1015">Disulfide bond</keyword>
<evidence type="ECO:0000256" key="8">
    <source>
        <dbReference type="ARBA" id="ARBA00023180"/>
    </source>
</evidence>
<evidence type="ECO:0000256" key="10">
    <source>
        <dbReference type="RuleBase" id="RU361209"/>
    </source>
</evidence>
<dbReference type="PANTHER" id="PTHR31468">
    <property type="entry name" value="1,3-BETA-GLUCANOSYLTRANSFERASE GAS1"/>
    <property type="match status" value="1"/>
</dbReference>
<dbReference type="AlphaFoldDB" id="A0A9W8B6H5"/>
<evidence type="ECO:0000313" key="12">
    <source>
        <dbReference type="EMBL" id="KAJ1980424.1"/>
    </source>
</evidence>
<proteinExistence type="inferred from homology"/>
<feature type="chain" id="PRO_5041020530" description="1,3-beta-glucanosyltransferase" evidence="10">
    <location>
        <begin position="26"/>
        <end position="514"/>
    </location>
</feature>
<comment type="similarity">
    <text evidence="3 10">Belongs to the glycosyl hydrolase 72 family.</text>
</comment>
<dbReference type="Proteomes" id="UP001151582">
    <property type="component" value="Unassembled WGS sequence"/>
</dbReference>
<dbReference type="Pfam" id="PF03198">
    <property type="entry name" value="Glyco_hydro_72"/>
    <property type="match status" value="1"/>
</dbReference>
<dbReference type="EC" id="2.4.1.-" evidence="10"/>
<evidence type="ECO:0000256" key="9">
    <source>
        <dbReference type="ARBA" id="ARBA00023288"/>
    </source>
</evidence>
<dbReference type="GO" id="GO:0042124">
    <property type="term" value="F:1,3-beta-glucanosyltransferase activity"/>
    <property type="evidence" value="ECO:0007669"/>
    <property type="project" value="TreeGrafter"/>
</dbReference>
<dbReference type="PANTHER" id="PTHR31468:SF2">
    <property type="entry name" value="1,3-BETA-GLUCANOSYLTRANSFERASE GAS1"/>
    <property type="match status" value="1"/>
</dbReference>
<gene>
    <name evidence="12" type="primary">PHR2</name>
    <name evidence="12" type="ORF">H4R34_002458</name>
</gene>
<dbReference type="OrthoDB" id="421038at2759"/>
<dbReference type="Pfam" id="PF07983">
    <property type="entry name" value="X8"/>
    <property type="match status" value="1"/>
</dbReference>
<comment type="function">
    <text evidence="10">Splits internally a 1,3-beta-glucan molecule and transfers the newly generated reducing end (the donor) to the non-reducing end of another 1,3-beta-glucan molecule (the acceptor) forming a 1,3-beta linkage, resulting in the elongation of 1,3-beta-glucan chains in the cell wall.</text>
</comment>
<dbReference type="GO" id="GO:0005886">
    <property type="term" value="C:plasma membrane"/>
    <property type="evidence" value="ECO:0007669"/>
    <property type="project" value="UniProtKB-SubCell"/>
</dbReference>
<evidence type="ECO:0000313" key="13">
    <source>
        <dbReference type="Proteomes" id="UP001151582"/>
    </source>
</evidence>
<protein>
    <recommendedName>
        <fullName evidence="10">1,3-beta-glucanosyltransferase</fullName>
        <ecNumber evidence="10">2.4.1.-</ecNumber>
    </recommendedName>
</protein>
<dbReference type="InterPro" id="IPR004886">
    <property type="entry name" value="Glucanosyltransferase"/>
</dbReference>
<organism evidence="12 13">
    <name type="scientific">Dimargaris verticillata</name>
    <dbReference type="NCBI Taxonomy" id="2761393"/>
    <lineage>
        <taxon>Eukaryota</taxon>
        <taxon>Fungi</taxon>
        <taxon>Fungi incertae sedis</taxon>
        <taxon>Zoopagomycota</taxon>
        <taxon>Kickxellomycotina</taxon>
        <taxon>Dimargaritomycetes</taxon>
        <taxon>Dimargaritales</taxon>
        <taxon>Dimargaritaceae</taxon>
        <taxon>Dimargaris</taxon>
    </lineage>
</organism>
<dbReference type="GO" id="GO:0098552">
    <property type="term" value="C:side of membrane"/>
    <property type="evidence" value="ECO:0007669"/>
    <property type="project" value="UniProtKB-KW"/>
</dbReference>
<dbReference type="Gene3D" id="3.20.20.80">
    <property type="entry name" value="Glycosidases"/>
    <property type="match status" value="1"/>
</dbReference>
<dbReference type="GO" id="GO:0031505">
    <property type="term" value="P:fungal-type cell wall organization"/>
    <property type="evidence" value="ECO:0007669"/>
    <property type="project" value="TreeGrafter"/>
</dbReference>
<evidence type="ECO:0000256" key="1">
    <source>
        <dbReference type="ARBA" id="ARBA00004196"/>
    </source>
</evidence>
<name>A0A9W8B6H5_9FUNG</name>
<comment type="subcellular location">
    <subcellularLocation>
        <location evidence="1">Cell envelope</location>
    </subcellularLocation>
    <subcellularLocation>
        <location evidence="10">Cell membrane</location>
        <topology evidence="10">Lipid-anchor</topology>
        <topology evidence="10">GPI-anchor</topology>
    </subcellularLocation>
    <subcellularLocation>
        <location evidence="2">Membrane</location>
        <topology evidence="2">Lipid-anchor</topology>
        <topology evidence="2">GPI-anchor</topology>
    </subcellularLocation>
</comment>
<keyword evidence="9 10" id="KW-0449">Lipoprotein</keyword>
<dbReference type="GO" id="GO:0071970">
    <property type="term" value="P:fungal-type cell wall (1-&gt;3)-beta-D-glucan biosynthetic process"/>
    <property type="evidence" value="ECO:0007669"/>
    <property type="project" value="TreeGrafter"/>
</dbReference>
<keyword evidence="6 10" id="KW-0472">Membrane</keyword>
<keyword evidence="4 10" id="KW-0336">GPI-anchor</keyword>
<reference evidence="12" key="1">
    <citation type="submission" date="2022-07" db="EMBL/GenBank/DDBJ databases">
        <title>Phylogenomic reconstructions and comparative analyses of Kickxellomycotina fungi.</title>
        <authorList>
            <person name="Reynolds N.K."/>
            <person name="Stajich J.E."/>
            <person name="Barry K."/>
            <person name="Grigoriev I.V."/>
            <person name="Crous P."/>
            <person name="Smith M.E."/>
        </authorList>
    </citation>
    <scope>NUCLEOTIDE SEQUENCE</scope>
    <source>
        <strain evidence="12">RSA 567</strain>
    </source>
</reference>